<feature type="compositionally biased region" description="Polar residues" evidence="1">
    <location>
        <begin position="66"/>
        <end position="80"/>
    </location>
</feature>
<keyword evidence="2" id="KW-0472">Membrane</keyword>
<evidence type="ECO:0000313" key="4">
    <source>
        <dbReference type="Proteomes" id="UP000252085"/>
    </source>
</evidence>
<proteinExistence type="predicted"/>
<keyword evidence="2" id="KW-1133">Transmembrane helix</keyword>
<organism evidence="3 4">
    <name type="scientific">Nostoc punctiforme NIES-2108</name>
    <dbReference type="NCBI Taxonomy" id="1356359"/>
    <lineage>
        <taxon>Bacteria</taxon>
        <taxon>Bacillati</taxon>
        <taxon>Cyanobacteriota</taxon>
        <taxon>Cyanophyceae</taxon>
        <taxon>Nostocales</taxon>
        <taxon>Nostocaceae</taxon>
        <taxon>Nostoc</taxon>
    </lineage>
</organism>
<dbReference type="AlphaFoldDB" id="A0A367RZH8"/>
<sequence length="87" mass="8776">MKHLDSARWNPEIIQASTPGFLALTGLFIIIVAAIAPGINSANQALVINAGVGAIAAAGGLARGGSSDSTNVRGNVNIDSIQDPPKK</sequence>
<evidence type="ECO:0000256" key="1">
    <source>
        <dbReference type="SAM" id="MobiDB-lite"/>
    </source>
</evidence>
<feature type="region of interest" description="Disordered" evidence="1">
    <location>
        <begin position="64"/>
        <end position="87"/>
    </location>
</feature>
<evidence type="ECO:0000313" key="3">
    <source>
        <dbReference type="EMBL" id="RCJ41113.1"/>
    </source>
</evidence>
<dbReference type="Proteomes" id="UP000252085">
    <property type="component" value="Unassembled WGS sequence"/>
</dbReference>
<name>A0A367RZH8_NOSPU</name>
<gene>
    <name evidence="3" type="ORF">A6769_38835</name>
</gene>
<protein>
    <submittedName>
        <fullName evidence="3">Uncharacterized protein</fullName>
    </submittedName>
</protein>
<accession>A0A367RZH8</accession>
<feature type="transmembrane region" description="Helical" evidence="2">
    <location>
        <begin position="45"/>
        <end position="62"/>
    </location>
</feature>
<reference evidence="3 4" key="1">
    <citation type="submission" date="2016-04" db="EMBL/GenBank/DDBJ databases">
        <authorList>
            <person name="Evans L.H."/>
            <person name="Alamgir A."/>
            <person name="Owens N."/>
            <person name="Weber N.D."/>
            <person name="Virtaneva K."/>
            <person name="Barbian K."/>
            <person name="Babar A."/>
            <person name="Rosenke K."/>
        </authorList>
    </citation>
    <scope>NUCLEOTIDE SEQUENCE [LARGE SCALE GENOMIC DNA]</scope>
    <source>
        <strain evidence="3">NIES-2108</strain>
    </source>
</reference>
<keyword evidence="2" id="KW-0812">Transmembrane</keyword>
<dbReference type="EMBL" id="LXQE01000034">
    <property type="protein sequence ID" value="RCJ41113.1"/>
    <property type="molecule type" value="Genomic_DNA"/>
</dbReference>
<evidence type="ECO:0000256" key="2">
    <source>
        <dbReference type="SAM" id="Phobius"/>
    </source>
</evidence>
<comment type="caution">
    <text evidence="3">The sequence shown here is derived from an EMBL/GenBank/DDBJ whole genome shotgun (WGS) entry which is preliminary data.</text>
</comment>
<feature type="transmembrane region" description="Helical" evidence="2">
    <location>
        <begin position="21"/>
        <end position="39"/>
    </location>
</feature>